<organism evidence="2 3">
    <name type="scientific">Gossypium stocksii</name>
    <dbReference type="NCBI Taxonomy" id="47602"/>
    <lineage>
        <taxon>Eukaryota</taxon>
        <taxon>Viridiplantae</taxon>
        <taxon>Streptophyta</taxon>
        <taxon>Embryophyta</taxon>
        <taxon>Tracheophyta</taxon>
        <taxon>Spermatophyta</taxon>
        <taxon>Magnoliopsida</taxon>
        <taxon>eudicotyledons</taxon>
        <taxon>Gunneridae</taxon>
        <taxon>Pentapetalae</taxon>
        <taxon>rosids</taxon>
        <taxon>malvids</taxon>
        <taxon>Malvales</taxon>
        <taxon>Malvaceae</taxon>
        <taxon>Malvoideae</taxon>
        <taxon>Gossypium</taxon>
    </lineage>
</organism>
<protein>
    <submittedName>
        <fullName evidence="2">Uncharacterized protein</fullName>
    </submittedName>
</protein>
<comment type="caution">
    <text evidence="2">The sequence shown here is derived from an EMBL/GenBank/DDBJ whole genome shotgun (WGS) entry which is preliminary data.</text>
</comment>
<accession>A0A9D3WMQ1</accession>
<dbReference type="AlphaFoldDB" id="A0A9D3WMQ1"/>
<keyword evidence="1" id="KW-0812">Transmembrane</keyword>
<sequence>MDRPIVMGLVVVGGWSVICEKLLVLGMIPTTIFMFSSLRPLYFPTYNKVEQSRKSCRTTEGARRYPATIRSTIGSR</sequence>
<proteinExistence type="predicted"/>
<feature type="transmembrane region" description="Helical" evidence="1">
    <location>
        <begin position="6"/>
        <end position="35"/>
    </location>
</feature>
<evidence type="ECO:0000313" key="2">
    <source>
        <dbReference type="EMBL" id="KAH1131420.1"/>
    </source>
</evidence>
<dbReference type="EMBL" id="JAIQCV010000001">
    <property type="protein sequence ID" value="KAH1131420.1"/>
    <property type="molecule type" value="Genomic_DNA"/>
</dbReference>
<keyword evidence="1" id="KW-0472">Membrane</keyword>
<evidence type="ECO:0000256" key="1">
    <source>
        <dbReference type="SAM" id="Phobius"/>
    </source>
</evidence>
<dbReference type="Proteomes" id="UP000828251">
    <property type="component" value="Unassembled WGS sequence"/>
</dbReference>
<name>A0A9D3WMQ1_9ROSI</name>
<reference evidence="2 3" key="1">
    <citation type="journal article" date="2021" name="Plant Biotechnol. J.">
        <title>Multi-omics assisted identification of the key and species-specific regulatory components of drought-tolerant mechanisms in Gossypium stocksii.</title>
        <authorList>
            <person name="Yu D."/>
            <person name="Ke L."/>
            <person name="Zhang D."/>
            <person name="Wu Y."/>
            <person name="Sun Y."/>
            <person name="Mei J."/>
            <person name="Sun J."/>
            <person name="Sun Y."/>
        </authorList>
    </citation>
    <scope>NUCLEOTIDE SEQUENCE [LARGE SCALE GENOMIC DNA]</scope>
    <source>
        <strain evidence="3">cv. E1</strain>
        <tissue evidence="2">Leaf</tissue>
    </source>
</reference>
<feature type="non-terminal residue" evidence="2">
    <location>
        <position position="76"/>
    </location>
</feature>
<evidence type="ECO:0000313" key="3">
    <source>
        <dbReference type="Proteomes" id="UP000828251"/>
    </source>
</evidence>
<keyword evidence="1" id="KW-1133">Transmembrane helix</keyword>
<gene>
    <name evidence="2" type="ORF">J1N35_002798</name>
</gene>
<keyword evidence="3" id="KW-1185">Reference proteome</keyword>